<dbReference type="InterPro" id="IPR038232">
    <property type="entry name" value="PknH-like_Extracell_sf"/>
</dbReference>
<name>A0ABZ0PTG9_9PSED</name>
<accession>A0ABZ0PTG9</accession>
<reference evidence="1 2" key="1">
    <citation type="submission" date="2023-11" db="EMBL/GenBank/DDBJ databases">
        <title>Complete genome of Pseudomonas benzenivorans BA3361.</title>
        <authorList>
            <person name="Shin S.Y."/>
            <person name="Song J."/>
            <person name="Kang H."/>
        </authorList>
    </citation>
    <scope>NUCLEOTIDE SEQUENCE [LARGE SCALE GENOMIC DNA]</scope>
    <source>
        <strain evidence="1 2">HNIBRBA3361</strain>
    </source>
</reference>
<keyword evidence="2" id="KW-1185">Reference proteome</keyword>
<proteinExistence type="predicted"/>
<dbReference type="Proteomes" id="UP001305928">
    <property type="component" value="Chromosome"/>
</dbReference>
<sequence>MNVQIQQVHTPQGLRWQVTLDQHVVTFAHEAEARQFFTTLQARLQAPHSLPAQEQYLVTEAH</sequence>
<protein>
    <submittedName>
        <fullName evidence="1">Uncharacterized protein</fullName>
    </submittedName>
</protein>
<organism evidence="1 2">
    <name type="scientific">Pseudomonas benzenivorans</name>
    <dbReference type="NCBI Taxonomy" id="556533"/>
    <lineage>
        <taxon>Bacteria</taxon>
        <taxon>Pseudomonadati</taxon>
        <taxon>Pseudomonadota</taxon>
        <taxon>Gammaproteobacteria</taxon>
        <taxon>Pseudomonadales</taxon>
        <taxon>Pseudomonadaceae</taxon>
        <taxon>Pseudomonas</taxon>
    </lineage>
</organism>
<dbReference type="EMBL" id="CP137892">
    <property type="protein sequence ID" value="WPC04467.1"/>
    <property type="molecule type" value="Genomic_DNA"/>
</dbReference>
<evidence type="ECO:0000313" key="1">
    <source>
        <dbReference type="EMBL" id="WPC04467.1"/>
    </source>
</evidence>
<dbReference type="RefSeq" id="WP_318643564.1">
    <property type="nucleotide sequence ID" value="NZ_CP137892.1"/>
</dbReference>
<gene>
    <name evidence="1" type="ORF">SBP02_17100</name>
</gene>
<dbReference type="Gene3D" id="3.40.1000.70">
    <property type="entry name" value="PknH-like extracellular domain"/>
    <property type="match status" value="1"/>
</dbReference>
<evidence type="ECO:0000313" key="2">
    <source>
        <dbReference type="Proteomes" id="UP001305928"/>
    </source>
</evidence>